<evidence type="ECO:0000313" key="2">
    <source>
        <dbReference type="Proteomes" id="UP000823388"/>
    </source>
</evidence>
<gene>
    <name evidence="1" type="ORF">PVAP13_2NG135300</name>
</gene>
<dbReference type="EMBL" id="CM029040">
    <property type="protein sequence ID" value="KAG2632467.1"/>
    <property type="molecule type" value="Genomic_DNA"/>
</dbReference>
<organism evidence="1 2">
    <name type="scientific">Panicum virgatum</name>
    <name type="common">Blackwell switchgrass</name>
    <dbReference type="NCBI Taxonomy" id="38727"/>
    <lineage>
        <taxon>Eukaryota</taxon>
        <taxon>Viridiplantae</taxon>
        <taxon>Streptophyta</taxon>
        <taxon>Embryophyta</taxon>
        <taxon>Tracheophyta</taxon>
        <taxon>Spermatophyta</taxon>
        <taxon>Magnoliopsida</taxon>
        <taxon>Liliopsida</taxon>
        <taxon>Poales</taxon>
        <taxon>Poaceae</taxon>
        <taxon>PACMAD clade</taxon>
        <taxon>Panicoideae</taxon>
        <taxon>Panicodae</taxon>
        <taxon>Paniceae</taxon>
        <taxon>Panicinae</taxon>
        <taxon>Panicum</taxon>
        <taxon>Panicum sect. Hiantes</taxon>
    </lineage>
</organism>
<dbReference type="AlphaFoldDB" id="A0A8T0VDQ8"/>
<proteinExistence type="predicted"/>
<accession>A0A8T0VDQ8</accession>
<sequence>MEIMVVLLVVWRHDSWPAVDGSITPSSSCRTLGRSAGRFGRREVHLLGGDGRLLGGQVQQGGRDGRQGGRDWLLRPATCDAAAAANNRANKSCQQNVRGEKSIVGLLIFKFAKLKIANSWRGVLFVAW</sequence>
<keyword evidence="2" id="KW-1185">Reference proteome</keyword>
<name>A0A8T0VDQ8_PANVG</name>
<reference evidence="1" key="1">
    <citation type="submission" date="2020-05" db="EMBL/GenBank/DDBJ databases">
        <title>WGS assembly of Panicum virgatum.</title>
        <authorList>
            <person name="Lovell J.T."/>
            <person name="Jenkins J."/>
            <person name="Shu S."/>
            <person name="Juenger T.E."/>
            <person name="Schmutz J."/>
        </authorList>
    </citation>
    <scope>NUCLEOTIDE SEQUENCE</scope>
    <source>
        <strain evidence="1">AP13</strain>
    </source>
</reference>
<evidence type="ECO:0000313" key="1">
    <source>
        <dbReference type="EMBL" id="KAG2632467.1"/>
    </source>
</evidence>
<dbReference type="Proteomes" id="UP000823388">
    <property type="component" value="Chromosome 2N"/>
</dbReference>
<comment type="caution">
    <text evidence="1">The sequence shown here is derived from an EMBL/GenBank/DDBJ whole genome shotgun (WGS) entry which is preliminary data.</text>
</comment>
<protein>
    <submittedName>
        <fullName evidence="1">Uncharacterized protein</fullName>
    </submittedName>
</protein>